<evidence type="ECO:0000313" key="7">
    <source>
        <dbReference type="EMBL" id="KAJ0397610.1"/>
    </source>
</evidence>
<gene>
    <name evidence="7" type="ORF">P43SY_003494</name>
</gene>
<evidence type="ECO:0000313" key="8">
    <source>
        <dbReference type="Proteomes" id="UP001209570"/>
    </source>
</evidence>
<dbReference type="GO" id="GO:0061630">
    <property type="term" value="F:ubiquitin protein ligase activity"/>
    <property type="evidence" value="ECO:0007669"/>
    <property type="project" value="UniProtKB-EC"/>
</dbReference>
<feature type="region of interest" description="Disordered" evidence="6">
    <location>
        <begin position="1"/>
        <end position="25"/>
    </location>
</feature>
<evidence type="ECO:0000256" key="1">
    <source>
        <dbReference type="ARBA" id="ARBA00000900"/>
    </source>
</evidence>
<reference evidence="7" key="1">
    <citation type="submission" date="2021-12" db="EMBL/GenBank/DDBJ databases">
        <title>Prjna785345.</title>
        <authorList>
            <person name="Rujirawat T."/>
            <person name="Krajaejun T."/>
        </authorList>
    </citation>
    <scope>NUCLEOTIDE SEQUENCE</scope>
    <source>
        <strain evidence="7">Pi057C3</strain>
    </source>
</reference>
<dbReference type="Proteomes" id="UP001209570">
    <property type="component" value="Unassembled WGS sequence"/>
</dbReference>
<name>A0AAD5Q909_PYTIN</name>
<organism evidence="7 8">
    <name type="scientific">Pythium insidiosum</name>
    <name type="common">Pythiosis disease agent</name>
    <dbReference type="NCBI Taxonomy" id="114742"/>
    <lineage>
        <taxon>Eukaryota</taxon>
        <taxon>Sar</taxon>
        <taxon>Stramenopiles</taxon>
        <taxon>Oomycota</taxon>
        <taxon>Peronosporomycetes</taxon>
        <taxon>Pythiales</taxon>
        <taxon>Pythiaceae</taxon>
        <taxon>Pythium</taxon>
    </lineage>
</organism>
<comment type="caution">
    <text evidence="7">The sequence shown here is derived from an EMBL/GenBank/DDBJ whole genome shotgun (WGS) entry which is preliminary data.</text>
</comment>
<dbReference type="GO" id="GO:0005783">
    <property type="term" value="C:endoplasmic reticulum"/>
    <property type="evidence" value="ECO:0007669"/>
    <property type="project" value="InterPro"/>
</dbReference>
<protein>
    <recommendedName>
        <fullName evidence="3">RING-type E3 ubiquitin transferase</fullName>
        <ecNumber evidence="3">2.3.2.27</ecNumber>
    </recommendedName>
</protein>
<dbReference type="AlphaFoldDB" id="A0AAD5Q909"/>
<evidence type="ECO:0000256" key="5">
    <source>
        <dbReference type="ARBA" id="ARBA00022786"/>
    </source>
</evidence>
<keyword evidence="5" id="KW-0833">Ubl conjugation pathway</keyword>
<dbReference type="GO" id="GO:0006511">
    <property type="term" value="P:ubiquitin-dependent protein catabolic process"/>
    <property type="evidence" value="ECO:0007669"/>
    <property type="project" value="InterPro"/>
</dbReference>
<keyword evidence="4" id="KW-0808">Transferase</keyword>
<feature type="compositionally biased region" description="Basic and acidic residues" evidence="6">
    <location>
        <begin position="10"/>
        <end position="25"/>
    </location>
</feature>
<dbReference type="EMBL" id="JAKCXM010000244">
    <property type="protein sequence ID" value="KAJ0397610.1"/>
    <property type="molecule type" value="Genomic_DNA"/>
</dbReference>
<dbReference type="InterPro" id="IPR045103">
    <property type="entry name" value="RNF5/RNF185-like"/>
</dbReference>
<dbReference type="EC" id="2.3.2.27" evidence="3"/>
<comment type="pathway">
    <text evidence="2">Protein modification; protein ubiquitination.</text>
</comment>
<keyword evidence="8" id="KW-1185">Reference proteome</keyword>
<sequence length="206" mass="22666">MFAHPPPAKRHGDDEPEDHIRDGRGRGRHDVVAETWRHCPVVTLCGHLYWCVPLAGDASIVSLMGWMANRSDCPVCKAGISEENVIPVYGRGAEAADPRKQLQLQADGIPERPRGQRLDPERLRRQRIRPYGVWDASSSGLSSSPTLNIFPAFFGGPLGGPQQSPTHHPDGTPLSPVEARQQMQQAFLSRLLLIVGSLVLLCLLTF</sequence>
<accession>A0AAD5Q909</accession>
<evidence type="ECO:0000256" key="2">
    <source>
        <dbReference type="ARBA" id="ARBA00004906"/>
    </source>
</evidence>
<evidence type="ECO:0000256" key="6">
    <source>
        <dbReference type="SAM" id="MobiDB-lite"/>
    </source>
</evidence>
<dbReference type="PANTHER" id="PTHR12313">
    <property type="entry name" value="E3 UBIQUITIN-PROTEIN LIGASE RNF5-RELATED"/>
    <property type="match status" value="1"/>
</dbReference>
<evidence type="ECO:0000256" key="3">
    <source>
        <dbReference type="ARBA" id="ARBA00012483"/>
    </source>
</evidence>
<comment type="catalytic activity">
    <reaction evidence="1">
        <text>S-ubiquitinyl-[E2 ubiquitin-conjugating enzyme]-L-cysteine + [acceptor protein]-L-lysine = [E2 ubiquitin-conjugating enzyme]-L-cysteine + N(6)-ubiquitinyl-[acceptor protein]-L-lysine.</text>
        <dbReference type="EC" id="2.3.2.27"/>
    </reaction>
</comment>
<proteinExistence type="predicted"/>
<evidence type="ECO:0000256" key="4">
    <source>
        <dbReference type="ARBA" id="ARBA00022679"/>
    </source>
</evidence>